<feature type="transmembrane region" description="Helical" evidence="1">
    <location>
        <begin position="6"/>
        <end position="28"/>
    </location>
</feature>
<evidence type="ECO:0000313" key="2">
    <source>
        <dbReference type="EMBL" id="KYO64482.1"/>
    </source>
</evidence>
<comment type="caution">
    <text evidence="2">The sequence shown here is derived from an EMBL/GenBank/DDBJ whole genome shotgun (WGS) entry which is preliminary data.</text>
</comment>
<dbReference type="OrthoDB" id="9795813at2"/>
<dbReference type="EMBL" id="LOHZ01000042">
    <property type="protein sequence ID" value="KYO64482.1"/>
    <property type="molecule type" value="Genomic_DNA"/>
</dbReference>
<dbReference type="Gene3D" id="1.10.1760.20">
    <property type="match status" value="1"/>
</dbReference>
<keyword evidence="1" id="KW-1133">Transmembrane helix</keyword>
<proteinExistence type="predicted"/>
<dbReference type="InterPro" id="IPR012651">
    <property type="entry name" value="Thia_Transptr_ThiT"/>
</dbReference>
<protein>
    <submittedName>
        <fullName evidence="2">Thiamine transporter ThiT</fullName>
    </submittedName>
</protein>
<dbReference type="PATRIC" id="fig|520767.4.peg.2037"/>
<feature type="transmembrane region" description="Helical" evidence="1">
    <location>
        <begin position="78"/>
        <end position="97"/>
    </location>
</feature>
<dbReference type="Pfam" id="PF09515">
    <property type="entry name" value="Thia_YuaJ"/>
    <property type="match status" value="1"/>
</dbReference>
<accession>A0A162M7V0</accession>
<feature type="transmembrane region" description="Helical" evidence="1">
    <location>
        <begin position="40"/>
        <end position="66"/>
    </location>
</feature>
<dbReference type="NCBIfam" id="TIGR02357">
    <property type="entry name" value="ECF_ThiT_YuaJ"/>
    <property type="match status" value="1"/>
</dbReference>
<dbReference type="RefSeq" id="WP_068749018.1">
    <property type="nucleotide sequence ID" value="NZ_LOHZ01000042.1"/>
</dbReference>
<keyword evidence="1" id="KW-0472">Membrane</keyword>
<keyword evidence="3" id="KW-1185">Reference proteome</keyword>
<dbReference type="STRING" id="520767.ATZ99_19100"/>
<dbReference type="GO" id="GO:0005886">
    <property type="term" value="C:plasma membrane"/>
    <property type="evidence" value="ECO:0007669"/>
    <property type="project" value="InterPro"/>
</dbReference>
<feature type="transmembrane region" description="Helical" evidence="1">
    <location>
        <begin position="109"/>
        <end position="128"/>
    </location>
</feature>
<dbReference type="GO" id="GO:0015234">
    <property type="term" value="F:thiamine transmembrane transporter activity"/>
    <property type="evidence" value="ECO:0007669"/>
    <property type="project" value="InterPro"/>
</dbReference>
<dbReference type="Proteomes" id="UP000075737">
    <property type="component" value="Unassembled WGS sequence"/>
</dbReference>
<dbReference type="AlphaFoldDB" id="A0A162M7V0"/>
<sequence>MKNKNFAVLIEGALMIAISLILSFVKLFQAPYGGSVTLGSMVPIILFSLRHGTVAGLSAGVAYGFLQLIVEPYIVHPVQVILDYPLAFGLLGFAGLFRNNVFLGSFLGIFGRFLSHFLSGVIFFASYAPKGMNVYLYSALYNGSYLLPEFIITFVLIRFVLYNKVLKNIR</sequence>
<evidence type="ECO:0000313" key="3">
    <source>
        <dbReference type="Proteomes" id="UP000075737"/>
    </source>
</evidence>
<gene>
    <name evidence="2" type="primary">thiT</name>
    <name evidence="2" type="ORF">ATZ99_19100</name>
</gene>
<evidence type="ECO:0000256" key="1">
    <source>
        <dbReference type="SAM" id="Phobius"/>
    </source>
</evidence>
<feature type="transmembrane region" description="Helical" evidence="1">
    <location>
        <begin position="140"/>
        <end position="161"/>
    </location>
</feature>
<name>A0A162M7V0_9FIRM</name>
<keyword evidence="1" id="KW-0812">Transmembrane</keyword>
<organism evidence="2 3">
    <name type="scientific">Thermovenabulum gondwanense</name>
    <dbReference type="NCBI Taxonomy" id="520767"/>
    <lineage>
        <taxon>Bacteria</taxon>
        <taxon>Bacillati</taxon>
        <taxon>Bacillota</taxon>
        <taxon>Clostridia</taxon>
        <taxon>Thermosediminibacterales</taxon>
        <taxon>Thermosediminibacteraceae</taxon>
        <taxon>Thermovenabulum</taxon>
    </lineage>
</organism>
<reference evidence="2 3" key="1">
    <citation type="submission" date="2015-12" db="EMBL/GenBank/DDBJ databases">
        <title>Draft genome of Thermovenabulum gondwanense isolated from a red thermophilic microbial mat colonisisng an outflow channel of a bore well.</title>
        <authorList>
            <person name="Patel B.K."/>
        </authorList>
    </citation>
    <scope>NUCLEOTIDE SEQUENCE [LARGE SCALE GENOMIC DNA]</scope>
    <source>
        <strain evidence="2 3">R270</strain>
    </source>
</reference>